<sequence length="82" mass="9516">LQEANAALENGEDPEIVRRRLVEVENVNSRRNARIQLCLARCYLLQAKSQNDIDRINKLKNCENWINKSLSNFESFEGLVIK</sequence>
<evidence type="ECO:0000313" key="1">
    <source>
        <dbReference type="Proteomes" id="UP000095281"/>
    </source>
</evidence>
<proteinExistence type="predicted"/>
<accession>A0A1I8AXI7</accession>
<dbReference type="WBParaSite" id="MhA1_Contig1040.frz3.gene1">
    <property type="protein sequence ID" value="MhA1_Contig1040.frz3.gene1"/>
    <property type="gene ID" value="MhA1_Contig1040.frz3.gene1"/>
</dbReference>
<dbReference type="Proteomes" id="UP000095281">
    <property type="component" value="Unplaced"/>
</dbReference>
<dbReference type="AlphaFoldDB" id="A0A1I8AXI7"/>
<evidence type="ECO:0000313" key="2">
    <source>
        <dbReference type="WBParaSite" id="MhA1_Contig1040.frz3.gene1"/>
    </source>
</evidence>
<name>A0A1I8AXI7_MELHA</name>
<protein>
    <submittedName>
        <fullName evidence="2">Tetratricopeptide repeat protein</fullName>
    </submittedName>
</protein>
<reference evidence="2" key="1">
    <citation type="submission" date="2016-11" db="UniProtKB">
        <authorList>
            <consortium name="WormBaseParasite"/>
        </authorList>
    </citation>
    <scope>IDENTIFICATION</scope>
</reference>
<keyword evidence="1" id="KW-1185">Reference proteome</keyword>
<organism evidence="1 2">
    <name type="scientific">Meloidogyne hapla</name>
    <name type="common">Root-knot nematode worm</name>
    <dbReference type="NCBI Taxonomy" id="6305"/>
    <lineage>
        <taxon>Eukaryota</taxon>
        <taxon>Metazoa</taxon>
        <taxon>Ecdysozoa</taxon>
        <taxon>Nematoda</taxon>
        <taxon>Chromadorea</taxon>
        <taxon>Rhabditida</taxon>
        <taxon>Tylenchina</taxon>
        <taxon>Tylenchomorpha</taxon>
        <taxon>Tylenchoidea</taxon>
        <taxon>Meloidogynidae</taxon>
        <taxon>Meloidogyninae</taxon>
        <taxon>Meloidogyne</taxon>
    </lineage>
</organism>